<dbReference type="EMBL" id="FPHE01000083">
    <property type="protein sequence ID" value="SFV58450.1"/>
    <property type="molecule type" value="Genomic_DNA"/>
</dbReference>
<dbReference type="InterPro" id="IPR002491">
    <property type="entry name" value="ABC_transptr_periplasmic_BD"/>
</dbReference>
<accession>A0A1W1BXX4</accession>
<dbReference type="Gene3D" id="3.40.50.1980">
    <property type="entry name" value="Nitrogenase molybdenum iron protein domain"/>
    <property type="match status" value="1"/>
</dbReference>
<organism evidence="2">
    <name type="scientific">hydrothermal vent metagenome</name>
    <dbReference type="NCBI Taxonomy" id="652676"/>
    <lineage>
        <taxon>unclassified sequences</taxon>
        <taxon>metagenomes</taxon>
        <taxon>ecological metagenomes</taxon>
    </lineage>
</organism>
<sequence length="82" mass="9506">MENIIATNPDIVIILAPLMREQKLNQKDLITPWQRLPITASKTNSIYIVDKSYAGIPSDRLVCFLKDFREFLNDYKINSGHR</sequence>
<evidence type="ECO:0000259" key="1">
    <source>
        <dbReference type="PROSITE" id="PS50983"/>
    </source>
</evidence>
<evidence type="ECO:0000313" key="2">
    <source>
        <dbReference type="EMBL" id="SFV58450.1"/>
    </source>
</evidence>
<dbReference type="AlphaFoldDB" id="A0A1W1BXX4"/>
<proteinExistence type="predicted"/>
<gene>
    <name evidence="2" type="ORF">MNB_SV-12-637</name>
</gene>
<protein>
    <submittedName>
        <fullName evidence="2">Periplasmic binding protein</fullName>
    </submittedName>
</protein>
<reference evidence="2" key="1">
    <citation type="submission" date="2016-10" db="EMBL/GenBank/DDBJ databases">
        <authorList>
            <person name="de Groot N.N."/>
        </authorList>
    </citation>
    <scope>NUCLEOTIDE SEQUENCE</scope>
</reference>
<dbReference type="PROSITE" id="PS50983">
    <property type="entry name" value="FE_B12_PBP"/>
    <property type="match status" value="1"/>
</dbReference>
<feature type="domain" description="Fe/B12 periplasmic-binding" evidence="1">
    <location>
        <begin position="1"/>
        <end position="76"/>
    </location>
</feature>
<name>A0A1W1BXX4_9ZZZZ</name>